<evidence type="ECO:0000313" key="1">
    <source>
        <dbReference type="EMBL" id="ARF67857.1"/>
    </source>
</evidence>
<proteinExistence type="predicted"/>
<reference evidence="1 2" key="1">
    <citation type="submission" date="2017-03" db="EMBL/GenBank/DDBJ databases">
        <title>Paenibacillus larvae genome sequencing.</title>
        <authorList>
            <person name="Dingman D.W."/>
        </authorList>
    </citation>
    <scope>NUCLEOTIDE SEQUENCE [LARGE SCALE GENOMIC DNA]</scope>
    <source>
        <strain evidence="1 2">SAG 10367</strain>
    </source>
</reference>
<dbReference type="AlphaFoldDB" id="A0A1V0URX1"/>
<protein>
    <submittedName>
        <fullName evidence="1">Uncharacterized protein</fullName>
    </submittedName>
</protein>
<organism evidence="1 2">
    <name type="scientific">Paenibacillus larvae subsp. pulvifaciens</name>
    <dbReference type="NCBI Taxonomy" id="1477"/>
    <lineage>
        <taxon>Bacteria</taxon>
        <taxon>Bacillati</taxon>
        <taxon>Bacillota</taxon>
        <taxon>Bacilli</taxon>
        <taxon>Bacillales</taxon>
        <taxon>Paenibacillaceae</taxon>
        <taxon>Paenibacillus</taxon>
    </lineage>
</organism>
<sequence>MVSMYMKDLNTLLILIMYNMDLESVCMRIKEMGEMEIRVNDKVEIISTSYLYLYGEIATVLDIKEDLLEKALRIRTDNGVDVWIDAQDVVLWAKVSK</sequence>
<evidence type="ECO:0000313" key="2">
    <source>
        <dbReference type="Proteomes" id="UP000192727"/>
    </source>
</evidence>
<gene>
    <name evidence="1" type="ORF">B7C51_08485</name>
</gene>
<dbReference type="EMBL" id="CP020557">
    <property type="protein sequence ID" value="ARF67857.1"/>
    <property type="molecule type" value="Genomic_DNA"/>
</dbReference>
<accession>A0A1V0URX1</accession>
<dbReference type="Proteomes" id="UP000192727">
    <property type="component" value="Chromosome"/>
</dbReference>
<name>A0A1V0URX1_9BACL</name>